<feature type="region of interest" description="Disordered" evidence="1">
    <location>
        <begin position="630"/>
        <end position="788"/>
    </location>
</feature>
<feature type="compositionally biased region" description="Basic and acidic residues" evidence="1">
    <location>
        <begin position="451"/>
        <end position="471"/>
    </location>
</feature>
<sequence length="837" mass="91562">MTAAEVDMQTGGYSIMLGTEAEQDCFLAMISQAQSCRMDEQRCTLEPTGTTTSTPKLTTTILSGPKADHLLRLLANTQSRRCNNQQPALPVLPGIQVFRMAVDQSTETQTPRTEGAPGTLQNSHFTPASPTSSQSLSQEAETLEQEKFLIMISRAQSGRMDEQRCILDQNSLPLGPDSEKFFKLLASCQGRRLDDQRMALPSMPGMEQVEESFLSPWSIAATSRKTQSSRKLTKSTSFSTGLDKERPEESTVEQDMFLIMVSRAQSGRMDEQRCFLNLGQTNPSLPNNGVSETKADQESDNLYYLVARVQGSRMDEQRCSAPLILHGLSSPSPAGVDLSRGTSDNVSLPRNGRRCVSLTPVPMQEIGPTQQEDFLAMVRHAQSGRMDEQRCTLEPTGTTTSTPKLTTTILSDEEVEWFFNLLANTQGHRLDDQRATLPSSPGIHGPQDEAAPDRQPKAAEEGKPKTPKEVQPKAAPELQTNANLAGQPKTPEEEQPKAAPGFKTEHPRRGSPPQIILIEGTPETPKKVYTAPTSPTQALPEPPVPQRPPPRSSSFGPNSDNQTIQNHPAQVTLTMTISFTPEQGWKANNQLPCSFPEMVLTLGPPGETVVVPLTHSPGKPFSLNFNLVPKEDFLSGPSRHQASYRLAKSRNSSPKLVGGSRDPHSRPTTCNPAGGSRDPQSRHSSPKPTRRSRDPRSRHSSPKASGGSGDPRPRHSSPKPTGGSRDPHSRHSSPKPTLGSREPCSRATSPHSKAYRDPYLRPLPPNKIPQKRRSPSRAPPVTSPISPEEDYFSLIRRVHTAQLQKGLRMVREFGRGQGKCQGKGGGGKDRKDGGKRR</sequence>
<feature type="compositionally biased region" description="Polar residues" evidence="1">
    <location>
        <begin position="560"/>
        <end position="569"/>
    </location>
</feature>
<feature type="region of interest" description="Disordered" evidence="1">
    <location>
        <begin position="432"/>
        <end position="569"/>
    </location>
</feature>
<dbReference type="GO" id="GO:0005085">
    <property type="term" value="F:guanyl-nucleotide exchange factor activity"/>
    <property type="evidence" value="ECO:0007669"/>
    <property type="project" value="InterPro"/>
</dbReference>
<feature type="compositionally biased region" description="Gly residues" evidence="1">
    <location>
        <begin position="815"/>
        <end position="825"/>
    </location>
</feature>
<dbReference type="Proteomes" id="UP000265140">
    <property type="component" value="Chromosome 11"/>
</dbReference>
<feature type="compositionally biased region" description="Pro residues" evidence="1">
    <location>
        <begin position="540"/>
        <end position="551"/>
    </location>
</feature>
<feature type="region of interest" description="Disordered" evidence="1">
    <location>
        <begin position="104"/>
        <end position="140"/>
    </location>
</feature>
<dbReference type="GeneID" id="105023376"/>
<dbReference type="SMART" id="SM00390">
    <property type="entry name" value="GoLoco"/>
    <property type="match status" value="8"/>
</dbReference>
<dbReference type="InterPro" id="IPR003109">
    <property type="entry name" value="GoLoco_motif"/>
</dbReference>
<dbReference type="Ensembl" id="ENSELUT00000106107.1">
    <property type="protein sequence ID" value="ENSELUP00000084209.1"/>
    <property type="gene ID" value="ENSELUG00000035086.1"/>
</dbReference>
<dbReference type="Gene3D" id="1.25.40.10">
    <property type="entry name" value="Tetratricopeptide repeat domain"/>
    <property type="match status" value="3"/>
</dbReference>
<accession>A0AAY5K4Z0</accession>
<feature type="region of interest" description="Disordered" evidence="1">
    <location>
        <begin position="224"/>
        <end position="251"/>
    </location>
</feature>
<evidence type="ECO:0000313" key="3">
    <source>
        <dbReference type="Proteomes" id="UP000265140"/>
    </source>
</evidence>
<dbReference type="PANTHER" id="PTHR47503">
    <property type="entry name" value="PURKINJE CELL PROTEIN 2"/>
    <property type="match status" value="1"/>
</dbReference>
<dbReference type="InterPro" id="IPR011990">
    <property type="entry name" value="TPR-like_helical_dom_sf"/>
</dbReference>
<feature type="compositionally biased region" description="Basic and acidic residues" evidence="1">
    <location>
        <begin position="826"/>
        <end position="837"/>
    </location>
</feature>
<reference evidence="2 3" key="1">
    <citation type="submission" date="2020-02" db="EMBL/GenBank/DDBJ databases">
        <title>Esox lucius (northern pike) genome, fEsoLuc1, primary haplotype.</title>
        <authorList>
            <person name="Myers G."/>
            <person name="Karagic N."/>
            <person name="Meyer A."/>
            <person name="Pippel M."/>
            <person name="Reichard M."/>
            <person name="Winkler S."/>
            <person name="Tracey A."/>
            <person name="Sims Y."/>
            <person name="Howe K."/>
            <person name="Rhie A."/>
            <person name="Formenti G."/>
            <person name="Durbin R."/>
            <person name="Fedrigo O."/>
            <person name="Jarvis E.D."/>
        </authorList>
    </citation>
    <scope>NUCLEOTIDE SEQUENCE [LARGE SCALE GENOMIC DNA]</scope>
</reference>
<feature type="compositionally biased region" description="Polar residues" evidence="1">
    <location>
        <begin position="119"/>
        <end position="140"/>
    </location>
</feature>
<reference evidence="2" key="2">
    <citation type="submission" date="2025-08" db="UniProtKB">
        <authorList>
            <consortium name="Ensembl"/>
        </authorList>
    </citation>
    <scope>IDENTIFICATION</scope>
</reference>
<organism evidence="2 3">
    <name type="scientific">Esox lucius</name>
    <name type="common">Northern pike</name>
    <dbReference type="NCBI Taxonomy" id="8010"/>
    <lineage>
        <taxon>Eukaryota</taxon>
        <taxon>Metazoa</taxon>
        <taxon>Chordata</taxon>
        <taxon>Craniata</taxon>
        <taxon>Vertebrata</taxon>
        <taxon>Euteleostomi</taxon>
        <taxon>Actinopterygii</taxon>
        <taxon>Neopterygii</taxon>
        <taxon>Teleostei</taxon>
        <taxon>Protacanthopterygii</taxon>
        <taxon>Esociformes</taxon>
        <taxon>Esocidae</taxon>
        <taxon>Esox</taxon>
    </lineage>
</organism>
<dbReference type="RefSeq" id="XP_010890824.2">
    <property type="nucleotide sequence ID" value="XM_010892522.3"/>
</dbReference>
<evidence type="ECO:0000313" key="2">
    <source>
        <dbReference type="Ensembl" id="ENSELUP00000084209.1"/>
    </source>
</evidence>
<dbReference type="InterPro" id="IPR042168">
    <property type="entry name" value="Pcp2"/>
</dbReference>
<evidence type="ECO:0000256" key="1">
    <source>
        <dbReference type="SAM" id="MobiDB-lite"/>
    </source>
</evidence>
<protein>
    <submittedName>
        <fullName evidence="2">Uncharacterized protein</fullName>
    </submittedName>
</protein>
<feature type="region of interest" description="Disordered" evidence="1">
    <location>
        <begin position="813"/>
        <end position="837"/>
    </location>
</feature>
<dbReference type="KEGG" id="els:105023376"/>
<dbReference type="PANTHER" id="PTHR47503:SF1">
    <property type="entry name" value="PURKINJE CELL PROTEIN 2 HOMOLOG"/>
    <property type="match status" value="1"/>
</dbReference>
<reference evidence="2" key="3">
    <citation type="submission" date="2025-09" db="UniProtKB">
        <authorList>
            <consortium name="Ensembl"/>
        </authorList>
    </citation>
    <scope>IDENTIFICATION</scope>
</reference>
<dbReference type="PROSITE" id="PS50877">
    <property type="entry name" value="GOLOCO"/>
    <property type="match status" value="7"/>
</dbReference>
<keyword evidence="3" id="KW-1185">Reference proteome</keyword>
<dbReference type="GeneTree" id="ENSGT01030000234854"/>
<proteinExistence type="predicted"/>
<dbReference type="AlphaFoldDB" id="A0AAY5K4Z0"/>
<name>A0AAY5K4Z0_ESOLU</name>
<dbReference type="Pfam" id="PF02188">
    <property type="entry name" value="GoLoco"/>
    <property type="match status" value="4"/>
</dbReference>